<dbReference type="Proteomes" id="UP000234166">
    <property type="component" value="Unassembled WGS sequence"/>
</dbReference>
<accession>A0AB38DZ21</accession>
<evidence type="ECO:0000256" key="1">
    <source>
        <dbReference type="SAM" id="MobiDB-lite"/>
    </source>
</evidence>
<sequence length="118" mass="13265">MNIQIQEAQLGLAALAAHVTKNYNRRLTTIEYLSALYPPTLSVEQVAQITCLQASTIRNQLCGENPKFPIPSFVQGRKRCFALTDVAEYLDRLQGRKRGRGRPRKVEQLTRQRPAVGG</sequence>
<evidence type="ECO:0000313" key="2">
    <source>
        <dbReference type="EMBL" id="SON88066.1"/>
    </source>
</evidence>
<feature type="region of interest" description="Disordered" evidence="1">
    <location>
        <begin position="97"/>
        <end position="118"/>
    </location>
</feature>
<reference evidence="2 3" key="1">
    <citation type="submission" date="2017-10" db="EMBL/GenBank/DDBJ databases">
        <authorList>
            <person name="Regsiter A."/>
            <person name="William W."/>
        </authorList>
    </citation>
    <scope>NUCLEOTIDE SEQUENCE [LARGE SCALE GENOMIC DNA]</scope>
    <source>
        <strain evidence="2 3">CFBP7430</strain>
    </source>
</reference>
<dbReference type="AlphaFoldDB" id="A0AB38DZ21"/>
<gene>
    <name evidence="2" type="ORF">XAP7430_330003</name>
</gene>
<organism evidence="2 3">
    <name type="scientific">Xanthomonas campestris pv. phaseoli</name>
    <dbReference type="NCBI Taxonomy" id="317013"/>
    <lineage>
        <taxon>Bacteria</taxon>
        <taxon>Pseudomonadati</taxon>
        <taxon>Pseudomonadota</taxon>
        <taxon>Gammaproteobacteria</taxon>
        <taxon>Lysobacterales</taxon>
        <taxon>Lysobacteraceae</taxon>
        <taxon>Xanthomonas</taxon>
    </lineage>
</organism>
<proteinExistence type="predicted"/>
<evidence type="ECO:0000313" key="3">
    <source>
        <dbReference type="Proteomes" id="UP000234166"/>
    </source>
</evidence>
<comment type="caution">
    <text evidence="2">The sequence shown here is derived from an EMBL/GenBank/DDBJ whole genome shotgun (WGS) entry which is preliminary data.</text>
</comment>
<protein>
    <recommendedName>
        <fullName evidence="4">Helix-turn-helix domain-containing protein</fullName>
    </recommendedName>
</protein>
<dbReference type="RefSeq" id="WP_095702098.1">
    <property type="nucleotide sequence ID" value="NZ_CP012048.1"/>
</dbReference>
<name>A0AB38DZ21_XANCH</name>
<evidence type="ECO:0008006" key="4">
    <source>
        <dbReference type="Google" id="ProtNLM"/>
    </source>
</evidence>
<dbReference type="EMBL" id="OCYS01000087">
    <property type="protein sequence ID" value="SON88066.1"/>
    <property type="molecule type" value="Genomic_DNA"/>
</dbReference>